<evidence type="ECO:0000313" key="3">
    <source>
        <dbReference type="EMBL" id="CAG2204266.1"/>
    </source>
</evidence>
<comment type="caution">
    <text evidence="3">The sequence shown here is derived from an EMBL/GenBank/DDBJ whole genome shotgun (WGS) entry which is preliminary data.</text>
</comment>
<dbReference type="SUPFAM" id="SSF49723">
    <property type="entry name" value="Lipase/lipooxygenase domain (PLAT/LH2 domain)"/>
    <property type="match status" value="1"/>
</dbReference>
<keyword evidence="3" id="KW-0560">Oxidoreductase</keyword>
<comment type="caution">
    <text evidence="1">Lacks conserved residue(s) required for the propagation of feature annotation.</text>
</comment>
<dbReference type="EC" id="1.13.11.34" evidence="3"/>
<dbReference type="AlphaFoldDB" id="A0A8S3R4Y2"/>
<reference evidence="3" key="1">
    <citation type="submission" date="2021-03" db="EMBL/GenBank/DDBJ databases">
        <authorList>
            <person name="Bekaert M."/>
        </authorList>
    </citation>
    <scope>NUCLEOTIDE SEQUENCE</scope>
</reference>
<gene>
    <name evidence="3" type="ORF">MEDL_18734</name>
</gene>
<dbReference type="EMBL" id="CAJPWZ010000942">
    <property type="protein sequence ID" value="CAG2204266.1"/>
    <property type="molecule type" value="Genomic_DNA"/>
</dbReference>
<dbReference type="Proteomes" id="UP000683360">
    <property type="component" value="Unassembled WGS sequence"/>
</dbReference>
<dbReference type="InterPro" id="IPR001024">
    <property type="entry name" value="PLAT/LH2_dom"/>
</dbReference>
<dbReference type="GO" id="GO:0004051">
    <property type="term" value="F:arachidonate 5-lipoxygenase activity"/>
    <property type="evidence" value="ECO:0007669"/>
    <property type="project" value="UniProtKB-EC"/>
</dbReference>
<name>A0A8S3R4Y2_MYTED</name>
<keyword evidence="4" id="KW-1185">Reference proteome</keyword>
<dbReference type="PANTHER" id="PTHR31718:SF60">
    <property type="entry name" value="LIPOXYGENASE HOMOLOGY DOMAIN-CONTAINING PROTEIN 1"/>
    <property type="match status" value="1"/>
</dbReference>
<dbReference type="PROSITE" id="PS50095">
    <property type="entry name" value="PLAT"/>
    <property type="match status" value="1"/>
</dbReference>
<dbReference type="InterPro" id="IPR036392">
    <property type="entry name" value="PLAT/LH2_dom_sf"/>
</dbReference>
<dbReference type="Pfam" id="PF01477">
    <property type="entry name" value="PLAT"/>
    <property type="match status" value="1"/>
</dbReference>
<organism evidence="3 4">
    <name type="scientific">Mytilus edulis</name>
    <name type="common">Blue mussel</name>
    <dbReference type="NCBI Taxonomy" id="6550"/>
    <lineage>
        <taxon>Eukaryota</taxon>
        <taxon>Metazoa</taxon>
        <taxon>Spiralia</taxon>
        <taxon>Lophotrochozoa</taxon>
        <taxon>Mollusca</taxon>
        <taxon>Bivalvia</taxon>
        <taxon>Autobranchia</taxon>
        <taxon>Pteriomorphia</taxon>
        <taxon>Mytilida</taxon>
        <taxon>Mytiloidea</taxon>
        <taxon>Mytilidae</taxon>
        <taxon>Mytilinae</taxon>
        <taxon>Mytilus</taxon>
    </lineage>
</organism>
<sequence length="159" mass="18509">MGRISYIVLVKTGDKKFSGTDANVSIILYGCKGIKTEEFVLDNFFRNDFESGTIDSFPVESNINIPQIERIELWRDTSGISSSWYVDWIEVKNQTTAEASIFPVFRWIKGNYHYCIQHLDTSLSQCDKYPNQRYMELSEKRKTYQLKVKFENGPAQVHD</sequence>
<dbReference type="SMART" id="SM00308">
    <property type="entry name" value="LH2"/>
    <property type="match status" value="1"/>
</dbReference>
<protein>
    <submittedName>
        <fullName evidence="3">ALOX5</fullName>
        <ecNumber evidence="3">1.13.11.34</ecNumber>
    </submittedName>
</protein>
<dbReference type="Gene3D" id="2.40.180.10">
    <property type="entry name" value="Catalase core domain"/>
    <property type="match status" value="1"/>
</dbReference>
<evidence type="ECO:0000313" key="4">
    <source>
        <dbReference type="Proteomes" id="UP000683360"/>
    </source>
</evidence>
<accession>A0A8S3R4Y2</accession>
<evidence type="ECO:0000259" key="2">
    <source>
        <dbReference type="PROSITE" id="PS50095"/>
    </source>
</evidence>
<evidence type="ECO:0000256" key="1">
    <source>
        <dbReference type="PROSITE-ProRule" id="PRU00152"/>
    </source>
</evidence>
<proteinExistence type="predicted"/>
<feature type="domain" description="PLAT" evidence="2">
    <location>
        <begin position="4"/>
        <end position="122"/>
    </location>
</feature>
<dbReference type="OrthoDB" id="407298at2759"/>
<dbReference type="PANTHER" id="PTHR31718">
    <property type="entry name" value="PLAT DOMAIN-CONTAINING PROTEIN"/>
    <property type="match status" value="1"/>
</dbReference>